<keyword evidence="3" id="KW-1185">Reference proteome</keyword>
<accession>A0ABR8KEQ2</accession>
<evidence type="ECO:0000259" key="1">
    <source>
        <dbReference type="SMART" id="SM00198"/>
    </source>
</evidence>
<dbReference type="InterPro" id="IPR018244">
    <property type="entry name" value="Allrgn_V5/Tpx1_CS"/>
</dbReference>
<name>A0ABR8KEQ2_9NOSO</name>
<reference evidence="2 3" key="1">
    <citation type="journal article" date="2020" name="ISME J.">
        <title>Comparative genomics reveals insights into cyanobacterial evolution and habitat adaptation.</title>
        <authorList>
            <person name="Chen M.Y."/>
            <person name="Teng W.K."/>
            <person name="Zhao L."/>
            <person name="Hu C.X."/>
            <person name="Zhou Y.K."/>
            <person name="Han B.P."/>
            <person name="Song L.R."/>
            <person name="Shu W.S."/>
        </authorList>
    </citation>
    <scope>NUCLEOTIDE SEQUENCE [LARGE SCALE GENOMIC DNA]</scope>
    <source>
        <strain evidence="2 3">FACHB-159</strain>
    </source>
</reference>
<dbReference type="CDD" id="cd05382">
    <property type="entry name" value="CAP_GAPR1-like"/>
    <property type="match status" value="1"/>
</dbReference>
<dbReference type="InterPro" id="IPR035940">
    <property type="entry name" value="CAP_sf"/>
</dbReference>
<dbReference type="SMART" id="SM00198">
    <property type="entry name" value="SCP"/>
    <property type="match status" value="1"/>
</dbReference>
<dbReference type="Proteomes" id="UP000637383">
    <property type="component" value="Unassembled WGS sequence"/>
</dbReference>
<proteinExistence type="predicted"/>
<sequence>MSQEILDAHNRYRAEVGVPSLQWCDNLANQAYSWASQLASTKRFEHSHTQGQGENLWKGTAKAFSFTQMVDSWGREKQYFAGGIFPNVSTTGNWADVGHYTQIVWKDTSKVGCGWVDGPDGNCYLVCRYVSPGNFIGQAAF</sequence>
<dbReference type="InterPro" id="IPR002413">
    <property type="entry name" value="V5_allergen-like"/>
</dbReference>
<dbReference type="InterPro" id="IPR014044">
    <property type="entry name" value="CAP_dom"/>
</dbReference>
<dbReference type="SUPFAM" id="SSF55797">
    <property type="entry name" value="PR-1-like"/>
    <property type="match status" value="1"/>
</dbReference>
<dbReference type="PROSITE" id="PS01009">
    <property type="entry name" value="CRISP_1"/>
    <property type="match status" value="1"/>
</dbReference>
<dbReference type="Pfam" id="PF00188">
    <property type="entry name" value="CAP"/>
    <property type="match status" value="1"/>
</dbReference>
<dbReference type="PANTHER" id="PTHR10334">
    <property type="entry name" value="CYSTEINE-RICH SECRETORY PROTEIN-RELATED"/>
    <property type="match status" value="1"/>
</dbReference>
<evidence type="ECO:0000313" key="3">
    <source>
        <dbReference type="Proteomes" id="UP000637383"/>
    </source>
</evidence>
<protein>
    <submittedName>
        <fullName evidence="2">SCP-like extracellular</fullName>
    </submittedName>
</protein>
<dbReference type="InterPro" id="IPR034113">
    <property type="entry name" value="SCP_GAPR1-like"/>
</dbReference>
<dbReference type="PRINTS" id="PR00837">
    <property type="entry name" value="V5TPXLIKE"/>
</dbReference>
<dbReference type="PRINTS" id="PR00838">
    <property type="entry name" value="V5ALLERGEN"/>
</dbReference>
<dbReference type="InterPro" id="IPR001283">
    <property type="entry name" value="CRISP-related"/>
</dbReference>
<organism evidence="2 3">
    <name type="scientific">Nostoc paludosum FACHB-159</name>
    <dbReference type="NCBI Taxonomy" id="2692908"/>
    <lineage>
        <taxon>Bacteria</taxon>
        <taxon>Bacillati</taxon>
        <taxon>Cyanobacteriota</taxon>
        <taxon>Cyanophyceae</taxon>
        <taxon>Nostocales</taxon>
        <taxon>Nostocaceae</taxon>
        <taxon>Nostoc</taxon>
    </lineage>
</organism>
<feature type="domain" description="SCP" evidence="1">
    <location>
        <begin position="3"/>
        <end position="137"/>
    </location>
</feature>
<dbReference type="Gene3D" id="3.40.33.10">
    <property type="entry name" value="CAP"/>
    <property type="match status" value="1"/>
</dbReference>
<dbReference type="EMBL" id="JACJTU010000041">
    <property type="protein sequence ID" value="MBD2738043.1"/>
    <property type="molecule type" value="Genomic_DNA"/>
</dbReference>
<gene>
    <name evidence="2" type="ORF">H6H03_29860</name>
</gene>
<comment type="caution">
    <text evidence="2">The sequence shown here is derived from an EMBL/GenBank/DDBJ whole genome shotgun (WGS) entry which is preliminary data.</text>
</comment>
<dbReference type="RefSeq" id="WP_190958599.1">
    <property type="nucleotide sequence ID" value="NZ_JACJTU010000041.1"/>
</dbReference>
<evidence type="ECO:0000313" key="2">
    <source>
        <dbReference type="EMBL" id="MBD2738043.1"/>
    </source>
</evidence>